<evidence type="ECO:0000256" key="3">
    <source>
        <dbReference type="SAM" id="MobiDB-lite"/>
    </source>
</evidence>
<dbReference type="EMBL" id="CADCWK010000179">
    <property type="protein sequence ID" value="CAA9561589.1"/>
    <property type="molecule type" value="Genomic_DNA"/>
</dbReference>
<evidence type="ECO:0000256" key="1">
    <source>
        <dbReference type="ARBA" id="ARBA00007118"/>
    </source>
</evidence>
<dbReference type="Pfam" id="PF00881">
    <property type="entry name" value="Nitroreductase"/>
    <property type="match status" value="1"/>
</dbReference>
<comment type="similarity">
    <text evidence="1">Belongs to the nitroreductase family.</text>
</comment>
<accession>A0A6J4UY36</accession>
<keyword evidence="2" id="KW-0560">Oxidoreductase</keyword>
<feature type="domain" description="Nitroreductase" evidence="4">
    <location>
        <begin position="17"/>
        <end position="69"/>
    </location>
</feature>
<gene>
    <name evidence="5" type="ORF">AVDCRST_MAG33-1713</name>
</gene>
<evidence type="ECO:0000259" key="4">
    <source>
        <dbReference type="Pfam" id="PF00881"/>
    </source>
</evidence>
<dbReference type="PANTHER" id="PTHR43673:SF10">
    <property type="entry name" value="NADH DEHYDROGENASE_NAD(P)H NITROREDUCTASE XCC3605-RELATED"/>
    <property type="match status" value="1"/>
</dbReference>
<dbReference type="InterPro" id="IPR029479">
    <property type="entry name" value="Nitroreductase"/>
</dbReference>
<feature type="region of interest" description="Disordered" evidence="3">
    <location>
        <begin position="158"/>
        <end position="182"/>
    </location>
</feature>
<dbReference type="AlphaFoldDB" id="A0A6J4UY36"/>
<dbReference type="Gene3D" id="3.40.109.10">
    <property type="entry name" value="NADH Oxidase"/>
    <property type="match status" value="1"/>
</dbReference>
<reference evidence="5" key="1">
    <citation type="submission" date="2020-02" db="EMBL/GenBank/DDBJ databases">
        <authorList>
            <person name="Meier V. D."/>
        </authorList>
    </citation>
    <scope>NUCLEOTIDE SEQUENCE</scope>
    <source>
        <strain evidence="5">AVDCRST_MAG33</strain>
    </source>
</reference>
<dbReference type="InterPro" id="IPR000415">
    <property type="entry name" value="Nitroreductase-like"/>
</dbReference>
<protein>
    <submittedName>
        <fullName evidence="5">Nitroreductase</fullName>
    </submittedName>
</protein>
<sequence>MSEELSAMTIAAEIRRVRQIRQYRPDPIPDDVLTELLEVARWTGSSRNTQPWHFVVLTDPERLRQISEVRDAINWVATAPLAIAIVLDGRNESSEAYDEGRVTERLLVAARFFGVGGGTAWFGNADQQAAAKRILGVPDGRTARSVVALGYPITAEDPRPNRAAGGRKPLAEIVSRERFGPG</sequence>
<evidence type="ECO:0000256" key="2">
    <source>
        <dbReference type="ARBA" id="ARBA00023002"/>
    </source>
</evidence>
<organism evidence="5">
    <name type="scientific">uncultured Thermomicrobiales bacterium</name>
    <dbReference type="NCBI Taxonomy" id="1645740"/>
    <lineage>
        <taxon>Bacteria</taxon>
        <taxon>Pseudomonadati</taxon>
        <taxon>Thermomicrobiota</taxon>
        <taxon>Thermomicrobia</taxon>
        <taxon>Thermomicrobiales</taxon>
        <taxon>environmental samples</taxon>
    </lineage>
</organism>
<proteinExistence type="inferred from homology"/>
<dbReference type="GO" id="GO:0016491">
    <property type="term" value="F:oxidoreductase activity"/>
    <property type="evidence" value="ECO:0007669"/>
    <property type="project" value="UniProtKB-KW"/>
</dbReference>
<name>A0A6J4UY36_9BACT</name>
<dbReference type="SUPFAM" id="SSF55469">
    <property type="entry name" value="FMN-dependent nitroreductase-like"/>
    <property type="match status" value="1"/>
</dbReference>
<dbReference type="PANTHER" id="PTHR43673">
    <property type="entry name" value="NAD(P)H NITROREDUCTASE YDGI-RELATED"/>
    <property type="match status" value="1"/>
</dbReference>
<evidence type="ECO:0000313" key="5">
    <source>
        <dbReference type="EMBL" id="CAA9561589.1"/>
    </source>
</evidence>